<dbReference type="AlphaFoldDB" id="A0A844B2L2"/>
<dbReference type="RefSeq" id="WP_153549209.1">
    <property type="nucleotide sequence ID" value="NZ_WIXK01000013.1"/>
</dbReference>
<reference evidence="1 2" key="1">
    <citation type="submission" date="2019-10" db="EMBL/GenBank/DDBJ databases">
        <title>Epibacterium sp. nov., isolated from seawater.</title>
        <authorList>
            <person name="Zhang X."/>
            <person name="Li N."/>
        </authorList>
    </citation>
    <scope>NUCLEOTIDE SEQUENCE [LARGE SCALE GENOMIC DNA]</scope>
    <source>
        <strain evidence="1 2">SM1969</strain>
    </source>
</reference>
<gene>
    <name evidence="1" type="ORF">GG681_16875</name>
</gene>
<dbReference type="Proteomes" id="UP000436694">
    <property type="component" value="Unassembled WGS sequence"/>
</dbReference>
<accession>A0A844B2L2</accession>
<name>A0A844B2L2_9RHOB</name>
<comment type="caution">
    <text evidence="1">The sequence shown here is derived from an EMBL/GenBank/DDBJ whole genome shotgun (WGS) entry which is preliminary data.</text>
</comment>
<dbReference type="EMBL" id="WIXK01000013">
    <property type="protein sequence ID" value="MQY44321.1"/>
    <property type="molecule type" value="Genomic_DNA"/>
</dbReference>
<keyword evidence="2" id="KW-1185">Reference proteome</keyword>
<evidence type="ECO:0000313" key="1">
    <source>
        <dbReference type="EMBL" id="MQY44321.1"/>
    </source>
</evidence>
<sequence length="266" mass="30824">MDWDDTMEREENNDNRYALVLEKPDGIVKRKASFYPMMGSTLTGHLSYTPKRELRNFPPFKDRSWSLANEDRFPSVDLPDEMKERWVHKRLDVDPSMIEAFTADLTINNDDLIPHIPDISGWFPFLIISARAKDILGDIYAGGSYFIPLTIYSQNGSEIDGEYYWWVVRDRIAYLGFDVKLPVLGVPFPGPFSDSRMVYEMVNNVAVKNYLKRIPYWGAVGNFQRACFETLTFEKLKTSYLSGLVENTEENFPADRKIYESIGHIE</sequence>
<proteinExistence type="predicted"/>
<organism evidence="1 2">
    <name type="scientific">Tritonibacter aquimaris</name>
    <dbReference type="NCBI Taxonomy" id="2663379"/>
    <lineage>
        <taxon>Bacteria</taxon>
        <taxon>Pseudomonadati</taxon>
        <taxon>Pseudomonadota</taxon>
        <taxon>Alphaproteobacteria</taxon>
        <taxon>Rhodobacterales</taxon>
        <taxon>Paracoccaceae</taxon>
        <taxon>Tritonibacter</taxon>
    </lineage>
</organism>
<protein>
    <submittedName>
        <fullName evidence="1">Uncharacterized protein</fullName>
    </submittedName>
</protein>
<evidence type="ECO:0000313" key="2">
    <source>
        <dbReference type="Proteomes" id="UP000436694"/>
    </source>
</evidence>